<gene>
    <name evidence="1" type="ORF">HK099_002981</name>
</gene>
<accession>A0AAD5TUW7</accession>
<reference evidence="1" key="1">
    <citation type="submission" date="2020-05" db="EMBL/GenBank/DDBJ databases">
        <title>Phylogenomic resolution of chytrid fungi.</title>
        <authorList>
            <person name="Stajich J.E."/>
            <person name="Amses K."/>
            <person name="Simmons R."/>
            <person name="Seto K."/>
            <person name="Myers J."/>
            <person name="Bonds A."/>
            <person name="Quandt C.A."/>
            <person name="Barry K."/>
            <person name="Liu P."/>
            <person name="Grigoriev I."/>
            <person name="Longcore J.E."/>
            <person name="James T.Y."/>
        </authorList>
    </citation>
    <scope>NUCLEOTIDE SEQUENCE</scope>
    <source>
        <strain evidence="1">JEL0476</strain>
    </source>
</reference>
<dbReference type="Proteomes" id="UP001211065">
    <property type="component" value="Unassembled WGS sequence"/>
</dbReference>
<feature type="non-terminal residue" evidence="1">
    <location>
        <position position="1"/>
    </location>
</feature>
<evidence type="ECO:0000313" key="1">
    <source>
        <dbReference type="EMBL" id="KAJ3199868.1"/>
    </source>
</evidence>
<comment type="caution">
    <text evidence="1">The sequence shown here is derived from an EMBL/GenBank/DDBJ whole genome shotgun (WGS) entry which is preliminary data.</text>
</comment>
<name>A0AAD5TUW7_9FUNG</name>
<protein>
    <submittedName>
        <fullName evidence="1">Uncharacterized protein</fullName>
    </submittedName>
</protein>
<feature type="non-terminal residue" evidence="1">
    <location>
        <position position="120"/>
    </location>
</feature>
<dbReference type="EMBL" id="JADGJW010002020">
    <property type="protein sequence ID" value="KAJ3199868.1"/>
    <property type="molecule type" value="Genomic_DNA"/>
</dbReference>
<dbReference type="AlphaFoldDB" id="A0AAD5TUW7"/>
<keyword evidence="2" id="KW-1185">Reference proteome</keyword>
<evidence type="ECO:0000313" key="2">
    <source>
        <dbReference type="Proteomes" id="UP001211065"/>
    </source>
</evidence>
<sequence length="120" mass="13743">MTQISNTNNYNPLNFSVNYISTYLLNTLQQFAKNLVLARLKNIKFGRLKLIVINKKVEPINSALDSLQEDVFCFGDFSTDENASPPEVVKVLDLNFFLRLILFQTLGFGESFMNKEIEVN</sequence>
<proteinExistence type="predicted"/>
<organism evidence="1 2">
    <name type="scientific">Clydaea vesicula</name>
    <dbReference type="NCBI Taxonomy" id="447962"/>
    <lineage>
        <taxon>Eukaryota</taxon>
        <taxon>Fungi</taxon>
        <taxon>Fungi incertae sedis</taxon>
        <taxon>Chytridiomycota</taxon>
        <taxon>Chytridiomycota incertae sedis</taxon>
        <taxon>Chytridiomycetes</taxon>
        <taxon>Lobulomycetales</taxon>
        <taxon>Lobulomycetaceae</taxon>
        <taxon>Clydaea</taxon>
    </lineage>
</organism>